<feature type="transmembrane region" description="Helical" evidence="2">
    <location>
        <begin position="12"/>
        <end position="33"/>
    </location>
</feature>
<reference evidence="4 5" key="1">
    <citation type="submission" date="2016-10" db="EMBL/GenBank/DDBJ databases">
        <authorList>
            <person name="de Groot N.N."/>
        </authorList>
    </citation>
    <scope>NUCLEOTIDE SEQUENCE [LARGE SCALE GENOMIC DNA]</scope>
    <source>
        <strain evidence="4 5">KH2T6</strain>
    </source>
</reference>
<evidence type="ECO:0000313" key="5">
    <source>
        <dbReference type="Proteomes" id="UP000186015"/>
    </source>
</evidence>
<evidence type="ECO:0000259" key="3">
    <source>
        <dbReference type="Pfam" id="PF12245"/>
    </source>
</evidence>
<evidence type="ECO:0000256" key="2">
    <source>
        <dbReference type="SAM" id="Phobius"/>
    </source>
</evidence>
<keyword evidence="2" id="KW-0472">Membrane</keyword>
<dbReference type="InterPro" id="IPR022038">
    <property type="entry name" value="Ig-like_bact"/>
</dbReference>
<dbReference type="Pfam" id="PF12245">
    <property type="entry name" value="Big_3_2"/>
    <property type="match status" value="1"/>
</dbReference>
<evidence type="ECO:0000256" key="1">
    <source>
        <dbReference type="SAM" id="MobiDB-lite"/>
    </source>
</evidence>
<organism evidence="4 5">
    <name type="scientific">Ruminococcus albus</name>
    <dbReference type="NCBI Taxonomy" id="1264"/>
    <lineage>
        <taxon>Bacteria</taxon>
        <taxon>Bacillati</taxon>
        <taxon>Bacillota</taxon>
        <taxon>Clostridia</taxon>
        <taxon>Eubacteriales</taxon>
        <taxon>Oscillospiraceae</taxon>
        <taxon>Ruminococcus</taxon>
    </lineage>
</organism>
<feature type="domain" description="Ig-like" evidence="3">
    <location>
        <begin position="657"/>
        <end position="688"/>
    </location>
</feature>
<dbReference type="Proteomes" id="UP000186015">
    <property type="component" value="Unassembled WGS sequence"/>
</dbReference>
<dbReference type="EMBL" id="FOAT01000010">
    <property type="protein sequence ID" value="SEL02403.1"/>
    <property type="molecule type" value="Genomic_DNA"/>
</dbReference>
<evidence type="ECO:0000313" key="4">
    <source>
        <dbReference type="EMBL" id="SEL02403.1"/>
    </source>
</evidence>
<keyword evidence="2" id="KW-1133">Transmembrane helix</keyword>
<keyword evidence="2" id="KW-0812">Transmembrane</keyword>
<feature type="region of interest" description="Disordered" evidence="1">
    <location>
        <begin position="554"/>
        <end position="579"/>
    </location>
</feature>
<accession>A0A1H7LTY4</accession>
<gene>
    <name evidence="4" type="ORF">SAMN05216469_1105</name>
</gene>
<feature type="compositionally biased region" description="Acidic residues" evidence="1">
    <location>
        <begin position="556"/>
        <end position="570"/>
    </location>
</feature>
<proteinExistence type="predicted"/>
<name>A0A1H7LTY4_RUMAL</name>
<feature type="transmembrane region" description="Helical" evidence="2">
    <location>
        <begin position="1718"/>
        <end position="1739"/>
    </location>
</feature>
<sequence length="1752" mass="199614">MILKIKRNIKVFLPVAISLLILIVSILLNFLVYNANAGMVDEPGATIFSAQHHYVDLPVKDIDENTYLLVLKVKDGKIVKYSNSYEIQKILIKKGEESKRIYTDFTGDQISGDFYIGFVKETQIERKRITVPIDKKVSGNTENIKCLIDDKELDIEFNKITIKFDRFAPVIKSIDPANDSKGAVILKIECEENYGLDVLNLYKYNSNDPQKHLIFSKKISDLEVDRNGKYIVEIEQNGKYAVSVNDFAKLESNIFDFEVKDVDFDGPVIDSVDKEGNTKKVIPPNNKIVYKHETFTVNACDAHMDDMMYGMYYAGKDDKKPSDIPDSDFSYQLDNKFDSVQNGTYFFKVKDKFGYESDVYTLYVDDLDIGIYLYLFAYSPDINDGIFTSAEILNVYFLVSGDLVNTDSEILKASLDGENLKIYNVSEDEAANNLNNKIAKKYAEEGNLRKVVINNTDKRSYKGNITITAFGVDNNSLAEISKDIIYDAVDPVISEEDVERVKYNNFMPSNWLNIESVIYRFKAEDPAEKVSDEEVFETYKNEIIEIKKEEAALEEYKDDDASEKDNDDTPENTSDKKESVKIYEDPETGETYEIPMEKWLEFKRQLEEKNYEFVSGLKDDPLVIIPNKKGGDSKNNVTIKSHYIEKDDVYEVIFSVPKGHYADFTAEFYVMDKAGRKSNVIRKSIMLDDEKPEIKKVNFTLYDESDEVKYEGTADKSVDSNQLKGFAKNGEKLTITIEAVDGGRGFEGSPNKYLYFDPNVYNEPIELFEEISQDGKKCKLSQTFTIVDGKLTWTDSENEKSFAIDDEFKFDINKIDIKDAFNQACEASAYYSKIVYYAPLEYEKMNFTFDVLKDGKSKKKNDNDELIANEGDKITFSFEAHHKILTNNIYMGIHNEQIDCDPKSEGGICSGSFVVKNLNKYDNKKFKLYCEIKDEAGNILIKDGKVVDRNTISSNITYYAPIKDCIKNLSLTTNNPSVQYTKDGDLIKVFVKTSHPIRIFNAEIARNMGTEVTDEDNDPNVYCIEYTLKNGDLFDNEDVPFILEMGDASDNEVYKCTNINVWPLARKAMMSRGEQKKGEVDYVETEKIVYYAPIEVNDMKMNSTNLNPAANAVKNGDRVNVHFSANHEVNASSVSVSNHEIILGDDNKRDWDCSIDITDGFTEDLSNLTVSAKLTDRAGNVPYILNEREFDSNVRYFAPVQISDASIVSSNSNDERKYAKNGDDIKLVFNSNHEVYFSTALLCDRTPEISDISEENDVKRYEFDYTLKNQDLQDQSVIMFSFEAYDIAGNKTETITNEYFERLNQITYYAPIVNSSSMKSGNRNTMYVNNGGRIIVSGQANHGVIPDSALINGREANISGRNSDSYSIYYIIDNDEKKMPEGAVSFSYNLSDKAGNTTFVNSVNDNTTVIYDRTLPEIKSEFENISFSNHSIKYKFTFFDDHISPQDLSVKVNGEEQISDEERNSIVGCEFTKEIILSTDDNYRIVVNSKDLANNASSEFDKRITLDTTKPEIKTINLLSDKPEIYKSAFDIRDHFEFKEKNLKEIICIVTNSTGSREWDINDPIVCDGKNTVYLMISDMAGNLSQALLYDFYIDGTAPKAIILEALSNELLTPEENKVFFMEADFKISLEALHVDRISKPDKFEKLYIVSQDDEVIVDLLDSPKNDPDFYTVSLKDPGNYILCVEATDSVGNSTGLMKYPFEIREKSLVGRIWDNKLVLTLTVTGICLLLFGTIYVLIFKRVRKSRQEWEY</sequence>
<protein>
    <submittedName>
        <fullName evidence="4">Ig-like domain (Group 3)</fullName>
    </submittedName>
</protein>